<dbReference type="VEuPathDB" id="GiardiaDB:SS50377_21337"/>
<dbReference type="EMBL" id="KI546056">
    <property type="protein sequence ID" value="EST46944.1"/>
    <property type="molecule type" value="Genomic_DNA"/>
</dbReference>
<keyword evidence="1" id="KW-0472">Membrane</keyword>
<reference evidence="2" key="1">
    <citation type="journal article" date="2014" name="PLoS Genet.">
        <title>The Genome of Spironucleus salmonicida Highlights a Fish Pathogen Adapted to Fluctuating Environments.</title>
        <authorList>
            <person name="Xu F."/>
            <person name="Jerlstrom-Hultqvist J."/>
            <person name="Einarsson E."/>
            <person name="Astvaldsson A."/>
            <person name="Svard S.G."/>
            <person name="Andersson J.O."/>
        </authorList>
    </citation>
    <scope>NUCLEOTIDE SEQUENCE</scope>
</reference>
<evidence type="ECO:0000256" key="1">
    <source>
        <dbReference type="SAM" id="Phobius"/>
    </source>
</evidence>
<dbReference type="AlphaFoldDB" id="V6M190"/>
<protein>
    <submittedName>
        <fullName evidence="2">Cysteine-rich membrane protein 2</fullName>
    </submittedName>
</protein>
<keyword evidence="1" id="KW-0812">Transmembrane</keyword>
<dbReference type="InterPro" id="IPR009030">
    <property type="entry name" value="Growth_fac_rcpt_cys_sf"/>
</dbReference>
<dbReference type="SUPFAM" id="SSF57184">
    <property type="entry name" value="Growth factor receptor domain"/>
    <property type="match status" value="5"/>
</dbReference>
<dbReference type="SMART" id="SM00261">
    <property type="entry name" value="FU"/>
    <property type="match status" value="8"/>
</dbReference>
<name>V6M190_9EUKA</name>
<proteinExistence type="predicted"/>
<keyword evidence="1" id="KW-1133">Transmembrane helix</keyword>
<accession>V6M190</accession>
<sequence>MGNVAGTCSSIKENCGSPYYCPLIHDPETACLLCDPDQPIGTSCRCGAKYNIKLNCAGCDGESCSSCTHGYFFTDGTCNICISNCLICSGPLNCSQCLNGYFETPERCLPCAASMEIGVKCQCGNAKLENCAECNGNSCAKCRSEFKLISGGCIKDQCQSDADCAKSEFCAVSPSEVNLCKACGSMCQSCTENENKCLSCKNGMFLDQNVCKTCGTSIAAGVQCQCGDILVDNCGKCGDNVCEICVSGFRLEADKCTLCSEEQQLGRYCTCQGFSITNCISCDDIGCSACKTPLTLKGQVCLADECLIDSECKRGQFCQTSSIVTNACVTCADSCDQCAGSAENCISCGPNKFLVNAVCINCSFNQEPGAACNCGLMKIENCGLCGDNVCNSCINGYRPDSNACVACSITQPIGSSCDCQGQGVQNCVSCDSTGCRACLGEFKLIQRECVADECQTNEECVKGQFCQISANLANLCEKCSETCETCQTSANNCLSCKTDSYLQENQCQTCAFSQPLGKICTCGSANVENCGQCMENICKACIENYSLQGTACVLCQNSLPIGSSCTCQGLQIPNCAKCNDSGCAECVLESQLVNGVCVQNLCSESVKCPTGQICEILPGKPNVCKVCTPNCQQCSMVGSCDLCQSDFFKNGVACTRCVEISSEECNCAGTMIKQCAICDKDQCSLCAIGAIFRDGACVSCSEMQLGGVCNCGKLVANCVSCDSNGGCGTCLDGLKNVDGQCVDCTKNPELCKTNLGTNQIIYIVLGVIAGVCLIIGIVIVVKIVKKRKSIKSDEYNSAELLTRNNSSSQIY</sequence>
<feature type="transmembrane region" description="Helical" evidence="1">
    <location>
        <begin position="760"/>
        <end position="781"/>
    </location>
</feature>
<evidence type="ECO:0000313" key="2">
    <source>
        <dbReference type="EMBL" id="EST46944.1"/>
    </source>
</evidence>
<organism evidence="2">
    <name type="scientific">Spironucleus salmonicida</name>
    <dbReference type="NCBI Taxonomy" id="348837"/>
    <lineage>
        <taxon>Eukaryota</taxon>
        <taxon>Metamonada</taxon>
        <taxon>Diplomonadida</taxon>
        <taxon>Hexamitidae</taxon>
        <taxon>Hexamitinae</taxon>
        <taxon>Spironucleus</taxon>
    </lineage>
</organism>
<dbReference type="InterPro" id="IPR006212">
    <property type="entry name" value="Furin_repeat"/>
</dbReference>
<gene>
    <name evidence="2" type="ORF">SS50377_13016</name>
</gene>